<dbReference type="AlphaFoldDB" id="A0A6J7G506"/>
<dbReference type="Gene3D" id="3.20.20.100">
    <property type="entry name" value="NADP-dependent oxidoreductase domain"/>
    <property type="match status" value="1"/>
</dbReference>
<dbReference type="EMBL" id="CAFBLP010000171">
    <property type="protein sequence ID" value="CAB4899163.1"/>
    <property type="molecule type" value="Genomic_DNA"/>
</dbReference>
<dbReference type="InterPro" id="IPR023210">
    <property type="entry name" value="NADP_OxRdtase_dom"/>
</dbReference>
<gene>
    <name evidence="2" type="ORF">UFOPK3376_03320</name>
</gene>
<dbReference type="Pfam" id="PF00248">
    <property type="entry name" value="Aldo_ket_red"/>
    <property type="match status" value="1"/>
</dbReference>
<organism evidence="2">
    <name type="scientific">freshwater metagenome</name>
    <dbReference type="NCBI Taxonomy" id="449393"/>
    <lineage>
        <taxon>unclassified sequences</taxon>
        <taxon>metagenomes</taxon>
        <taxon>ecological metagenomes</taxon>
    </lineage>
</organism>
<evidence type="ECO:0000259" key="1">
    <source>
        <dbReference type="Pfam" id="PF00248"/>
    </source>
</evidence>
<dbReference type="InterPro" id="IPR053135">
    <property type="entry name" value="AKR2_Oxidoreductase"/>
</dbReference>
<evidence type="ECO:0000313" key="2">
    <source>
        <dbReference type="EMBL" id="CAB4899163.1"/>
    </source>
</evidence>
<feature type="domain" description="NADP-dependent oxidoreductase" evidence="1">
    <location>
        <begin position="17"/>
        <end position="197"/>
    </location>
</feature>
<protein>
    <submittedName>
        <fullName evidence="2">Unannotated protein</fullName>
    </submittedName>
</protein>
<accession>A0A6J7G506</accession>
<proteinExistence type="predicted"/>
<dbReference type="PANTHER" id="PTHR43312:SF1">
    <property type="entry name" value="NADP-DEPENDENT OXIDOREDUCTASE DOMAIN-CONTAINING PROTEIN"/>
    <property type="match status" value="1"/>
</dbReference>
<dbReference type="InterPro" id="IPR036812">
    <property type="entry name" value="NAD(P)_OxRdtase_dom_sf"/>
</dbReference>
<name>A0A6J7G506_9ZZZZ</name>
<dbReference type="SUPFAM" id="SSF51430">
    <property type="entry name" value="NAD(P)-linked oxidoreductase"/>
    <property type="match status" value="1"/>
</dbReference>
<sequence>MQTRRLGRTEHHSSIAILGGAMFSKATPEQAEAALHMAVARGVNHIDIAPTYGSAEDSAGSTIGALRDRLFIGEKTSRSDPDGVRAHLESSLTKLRCTSFDLYQAHGVTGLDVLDTRAVAIETMLSMRDEGLCRFVGITGHDLGAPAAHLEALRRWNLDTVMFPLYPRVYADPVYRDDVLALLAECAARDVGVMVIKAAAKQPWGDRTPTHGTWYEPQTTPDGLATGVQFALSHPGVHAFCTPGDLGLLPLVLDTAERFELLSTDERAAAVRAAGVDPLIFPLAEHARS</sequence>
<reference evidence="2" key="1">
    <citation type="submission" date="2020-05" db="EMBL/GenBank/DDBJ databases">
        <authorList>
            <person name="Chiriac C."/>
            <person name="Salcher M."/>
            <person name="Ghai R."/>
            <person name="Kavagutti S V."/>
        </authorList>
    </citation>
    <scope>NUCLEOTIDE SEQUENCE</scope>
</reference>
<dbReference type="PANTHER" id="PTHR43312">
    <property type="entry name" value="D-THREO-ALDOSE 1-DEHYDROGENASE"/>
    <property type="match status" value="1"/>
</dbReference>